<dbReference type="GO" id="GO:0034087">
    <property type="term" value="P:establishment of mitotic sister chromatid cohesion"/>
    <property type="evidence" value="ECO:0007669"/>
    <property type="project" value="EnsemblFungi"/>
</dbReference>
<organism evidence="1 2">
    <name type="scientific">Tetrapisispora phaffii (strain ATCC 24235 / CBS 4417 / NBRC 1672 / NRRL Y-8282 / UCD 70-5)</name>
    <name type="common">Yeast</name>
    <name type="synonym">Fabospora phaffii</name>
    <dbReference type="NCBI Taxonomy" id="1071381"/>
    <lineage>
        <taxon>Eukaryota</taxon>
        <taxon>Fungi</taxon>
        <taxon>Dikarya</taxon>
        <taxon>Ascomycota</taxon>
        <taxon>Saccharomycotina</taxon>
        <taxon>Saccharomycetes</taxon>
        <taxon>Saccharomycetales</taxon>
        <taxon>Saccharomycetaceae</taxon>
        <taxon>Tetrapisispora</taxon>
    </lineage>
</organism>
<dbReference type="OrthoDB" id="4035795at2759"/>
<reference evidence="1 2" key="1">
    <citation type="journal article" date="2011" name="Proc. Natl. Acad. Sci. U.S.A.">
        <title>Evolutionary erosion of yeast sex chromosomes by mating-type switching accidents.</title>
        <authorList>
            <person name="Gordon J.L."/>
            <person name="Armisen D."/>
            <person name="Proux-Wera E."/>
            <person name="Oheigeartaigh S.S."/>
            <person name="Byrne K.P."/>
            <person name="Wolfe K.H."/>
        </authorList>
    </citation>
    <scope>NUCLEOTIDE SEQUENCE [LARGE SCALE GENOMIC DNA]</scope>
    <source>
        <strain evidence="2">ATCC 24235 / CBS 4417 / NBRC 1672 / NRRL Y-8282 / UCD 70-5</strain>
    </source>
</reference>
<dbReference type="GeneID" id="11531650"/>
<gene>
    <name evidence="1" type="primary">TPHA0L00220</name>
    <name evidence="1" type="ordered locus">TPHA_0L00220</name>
</gene>
<dbReference type="RefSeq" id="XP_003687813.1">
    <property type="nucleotide sequence ID" value="XM_003687765.1"/>
</dbReference>
<dbReference type="KEGG" id="tpf:TPHA_0L00220"/>
<keyword evidence="2" id="KW-1185">Reference proteome</keyword>
<dbReference type="EMBL" id="HE612867">
    <property type="protein sequence ID" value="CCE65379.1"/>
    <property type="molecule type" value="Genomic_DNA"/>
</dbReference>
<evidence type="ECO:0000313" key="1">
    <source>
        <dbReference type="EMBL" id="CCE65379.1"/>
    </source>
</evidence>
<dbReference type="eggNOG" id="ENOG502S4RM">
    <property type="taxonomic scope" value="Eukaryota"/>
</dbReference>
<dbReference type="CDD" id="cd22646">
    <property type="entry name" value="MCM22_CTD"/>
    <property type="match status" value="1"/>
</dbReference>
<dbReference type="GO" id="GO:0000776">
    <property type="term" value="C:kinetochore"/>
    <property type="evidence" value="ECO:0007669"/>
    <property type="project" value="EnsemblFungi"/>
</dbReference>
<dbReference type="HOGENOM" id="CLU_105159_0_0_1"/>
<dbReference type="STRING" id="1071381.G8BZQ1"/>
<accession>G8BZQ1</accession>
<evidence type="ECO:0000313" key="2">
    <source>
        <dbReference type="Proteomes" id="UP000005666"/>
    </source>
</evidence>
<proteinExistence type="predicted"/>
<dbReference type="Proteomes" id="UP000005666">
    <property type="component" value="Chromosome 12"/>
</dbReference>
<dbReference type="AlphaFoldDB" id="G8BZQ1"/>
<dbReference type="GO" id="GO:0007059">
    <property type="term" value="P:chromosome segregation"/>
    <property type="evidence" value="ECO:0007669"/>
    <property type="project" value="EnsemblFungi"/>
</dbReference>
<name>G8BZQ1_TETPH</name>
<dbReference type="OMA" id="MFFPERS"/>
<protein>
    <submittedName>
        <fullName evidence="1">Uncharacterized protein</fullName>
    </submittedName>
</protein>
<sequence length="240" mass="28151">MIRATNEGTLNVYIKSLENQIENKRYFLQQTRNAIQKLKDEKKESKSTNEVDEAIWQEFLRKVMFFPERSDPIGISLASTSLRIRNKTSREAIESLEINYKNTNAYTSYFKNINSDLEELVNLIKQRVESESNEEDPNLILLPSQKNKILRRQLNNLIEEYISIDLLSSQNMGSERNSKRVKKLLSRLINYDDSLLVSDFFPEYKDLYRLLSKTNIVDVIEQESTGEKHIRLLDFSSIDL</sequence>